<gene>
    <name evidence="1" type="ORF">PVK06_043192</name>
</gene>
<organism evidence="1 2">
    <name type="scientific">Gossypium arboreum</name>
    <name type="common">Tree cotton</name>
    <name type="synonym">Gossypium nanking</name>
    <dbReference type="NCBI Taxonomy" id="29729"/>
    <lineage>
        <taxon>Eukaryota</taxon>
        <taxon>Viridiplantae</taxon>
        <taxon>Streptophyta</taxon>
        <taxon>Embryophyta</taxon>
        <taxon>Tracheophyta</taxon>
        <taxon>Spermatophyta</taxon>
        <taxon>Magnoliopsida</taxon>
        <taxon>eudicotyledons</taxon>
        <taxon>Gunneridae</taxon>
        <taxon>Pentapetalae</taxon>
        <taxon>rosids</taxon>
        <taxon>malvids</taxon>
        <taxon>Malvales</taxon>
        <taxon>Malvaceae</taxon>
        <taxon>Malvoideae</taxon>
        <taxon>Gossypium</taxon>
    </lineage>
</organism>
<name>A0ABR0MMU9_GOSAR</name>
<protein>
    <submittedName>
        <fullName evidence="1">Uncharacterized protein</fullName>
    </submittedName>
</protein>
<accession>A0ABR0MMU9</accession>
<proteinExistence type="predicted"/>
<reference evidence="1 2" key="1">
    <citation type="submission" date="2023-03" db="EMBL/GenBank/DDBJ databases">
        <title>WGS of Gossypium arboreum.</title>
        <authorList>
            <person name="Yu D."/>
        </authorList>
    </citation>
    <scope>NUCLEOTIDE SEQUENCE [LARGE SCALE GENOMIC DNA]</scope>
    <source>
        <tissue evidence="1">Leaf</tissue>
    </source>
</reference>
<sequence length="122" mass="14225">MRMIKRCQGTYPPQYRLAQSTEEEAYEDIPDDAPCSTRTHRLRHYHPLVQFMRQLHMLAFLSASLNSSNSVFNDLTTLMLLYSRFVSTSTSHCQSHLANHPAMKMTYGLMNLYDRRSILLHS</sequence>
<dbReference type="Proteomes" id="UP001358586">
    <property type="component" value="Chromosome 12"/>
</dbReference>
<comment type="caution">
    <text evidence="1">The sequence shown here is derived from an EMBL/GenBank/DDBJ whole genome shotgun (WGS) entry which is preliminary data.</text>
</comment>
<evidence type="ECO:0000313" key="1">
    <source>
        <dbReference type="EMBL" id="KAK5775317.1"/>
    </source>
</evidence>
<dbReference type="EMBL" id="JARKNE010000012">
    <property type="protein sequence ID" value="KAK5775317.1"/>
    <property type="molecule type" value="Genomic_DNA"/>
</dbReference>
<evidence type="ECO:0000313" key="2">
    <source>
        <dbReference type="Proteomes" id="UP001358586"/>
    </source>
</evidence>
<keyword evidence="2" id="KW-1185">Reference proteome</keyword>